<keyword evidence="4" id="KW-1185">Reference proteome</keyword>
<dbReference type="Pfam" id="PF18962">
    <property type="entry name" value="Por_Secre_tail"/>
    <property type="match status" value="1"/>
</dbReference>
<dbReference type="NCBIfam" id="TIGR04183">
    <property type="entry name" value="Por_Secre_tail"/>
    <property type="match status" value="1"/>
</dbReference>
<organism evidence="3 4">
    <name type="scientific">Pontibacter cellulosilyticus</name>
    <dbReference type="NCBI Taxonomy" id="1720253"/>
    <lineage>
        <taxon>Bacteria</taxon>
        <taxon>Pseudomonadati</taxon>
        <taxon>Bacteroidota</taxon>
        <taxon>Cytophagia</taxon>
        <taxon>Cytophagales</taxon>
        <taxon>Hymenobacteraceae</taxon>
        <taxon>Pontibacter</taxon>
    </lineage>
</organism>
<dbReference type="InterPro" id="IPR026444">
    <property type="entry name" value="Secre_tail"/>
</dbReference>
<protein>
    <submittedName>
        <fullName evidence="3">T9SS type A sorting domain-containing protein</fullName>
    </submittedName>
</protein>
<sequence>MKNIYLSIILSLIVVFGASAQTIVHHENFSGEITGVWTNVTGAWVIAPANDAAVSTLSFSSKEKYARTDNAVTTATKTLILRESISTKNISSLFITWQQYRNPRKVNSALTEPVKAYYSVDGGATRHEFYTTTNTVNSQWNHVNGGTPIQLPQAALGYDDVRIDIEIVYTKNNGDSNPYYAVDDVTLTGTLTEGYSTFNWANRPLDENPFLVSGPTSTSPYVVDGVTMRWSVAMSSDVSFEVSKVDNTNFKAGTKSFALIQTGATATTGSTIQLSLDKAVRDLSFTLFDVDIATDQFKDRINIVGYNNGVAVQLKKSKVKTTSYNQFTSTAPTAFSGLITNDNTSAEGDVVITFSEPVTRVVIEYRNDSQVRNSNGRQGIAIHNLSWRNEMTISSLPVELISFRGAALDNTAKLNWSTATEKNNKHFDVEHSQDGKAFKKIGTVAGAGNSSSKLNYTFTDQTPGAGVNYYRLLQTDFDGKSTYSNIVAVEMAGSMAIAPKSKLYPTAATDVVNIDFAGYKGTIQVQVIDATGKAVKQLAVEPAQVLVLPVQDLVNGVYFVSVTDGEHHETLRFVKR</sequence>
<feature type="chain" id="PRO_5037093280" evidence="1">
    <location>
        <begin position="21"/>
        <end position="576"/>
    </location>
</feature>
<dbReference type="Proteomes" id="UP000603640">
    <property type="component" value="Unassembled WGS sequence"/>
</dbReference>
<reference evidence="3" key="1">
    <citation type="submission" date="2020-08" db="EMBL/GenBank/DDBJ databases">
        <title>Pontibacter sp. SD6 16S ribosomal RNA gene Genome sequencing and assembly.</title>
        <authorList>
            <person name="Kang M."/>
        </authorList>
    </citation>
    <scope>NUCLEOTIDE SEQUENCE</scope>
    <source>
        <strain evidence="3">SD6</strain>
    </source>
</reference>
<feature type="signal peptide" evidence="1">
    <location>
        <begin position="1"/>
        <end position="20"/>
    </location>
</feature>
<dbReference type="EMBL" id="JACRVF010000004">
    <property type="protein sequence ID" value="MBC5994051.1"/>
    <property type="molecule type" value="Genomic_DNA"/>
</dbReference>
<keyword evidence="1" id="KW-0732">Signal</keyword>
<comment type="caution">
    <text evidence="3">The sequence shown here is derived from an EMBL/GenBank/DDBJ whole genome shotgun (WGS) entry which is preliminary data.</text>
</comment>
<evidence type="ECO:0000313" key="4">
    <source>
        <dbReference type="Proteomes" id="UP000603640"/>
    </source>
</evidence>
<dbReference type="RefSeq" id="WP_187068072.1">
    <property type="nucleotide sequence ID" value="NZ_JACRVF010000004.1"/>
</dbReference>
<dbReference type="Gene3D" id="2.60.120.260">
    <property type="entry name" value="Galactose-binding domain-like"/>
    <property type="match status" value="1"/>
</dbReference>
<feature type="domain" description="Secretion system C-terminal sorting" evidence="2">
    <location>
        <begin position="503"/>
        <end position="570"/>
    </location>
</feature>
<dbReference type="Gene3D" id="2.60.40.10">
    <property type="entry name" value="Immunoglobulins"/>
    <property type="match status" value="1"/>
</dbReference>
<evidence type="ECO:0000259" key="2">
    <source>
        <dbReference type="Pfam" id="PF18962"/>
    </source>
</evidence>
<gene>
    <name evidence="3" type="ORF">H8S84_14485</name>
</gene>
<dbReference type="InterPro" id="IPR013783">
    <property type="entry name" value="Ig-like_fold"/>
</dbReference>
<proteinExistence type="predicted"/>
<name>A0A923N9Y2_9BACT</name>
<accession>A0A923N9Y2</accession>
<dbReference type="AlphaFoldDB" id="A0A923N9Y2"/>
<evidence type="ECO:0000256" key="1">
    <source>
        <dbReference type="SAM" id="SignalP"/>
    </source>
</evidence>
<evidence type="ECO:0000313" key="3">
    <source>
        <dbReference type="EMBL" id="MBC5994051.1"/>
    </source>
</evidence>